<evidence type="ECO:0000313" key="1">
    <source>
        <dbReference type="EMBL" id="MPN20684.1"/>
    </source>
</evidence>
<reference evidence="1" key="1">
    <citation type="submission" date="2019-08" db="EMBL/GenBank/DDBJ databases">
        <authorList>
            <person name="Kucharzyk K."/>
            <person name="Murdoch R.W."/>
            <person name="Higgins S."/>
            <person name="Loffler F."/>
        </authorList>
    </citation>
    <scope>NUCLEOTIDE SEQUENCE</scope>
</reference>
<dbReference type="AlphaFoldDB" id="A0A645G9D6"/>
<organism evidence="1">
    <name type="scientific">bioreactor metagenome</name>
    <dbReference type="NCBI Taxonomy" id="1076179"/>
    <lineage>
        <taxon>unclassified sequences</taxon>
        <taxon>metagenomes</taxon>
        <taxon>ecological metagenomes</taxon>
    </lineage>
</organism>
<dbReference type="SUPFAM" id="SSF51556">
    <property type="entry name" value="Metallo-dependent hydrolases"/>
    <property type="match status" value="1"/>
</dbReference>
<dbReference type="InterPro" id="IPR032466">
    <property type="entry name" value="Metal_Hydrolase"/>
</dbReference>
<dbReference type="EMBL" id="VSSQ01068501">
    <property type="protein sequence ID" value="MPN20684.1"/>
    <property type="molecule type" value="Genomic_DNA"/>
</dbReference>
<comment type="caution">
    <text evidence="1">The sequence shown here is derived from an EMBL/GenBank/DDBJ whole genome shotgun (WGS) entry which is preliminary data.</text>
</comment>
<dbReference type="Gene3D" id="3.20.20.140">
    <property type="entry name" value="Metal-dependent hydrolases"/>
    <property type="match status" value="1"/>
</dbReference>
<gene>
    <name evidence="1" type="ORF">SDC9_168063</name>
</gene>
<dbReference type="Pfam" id="PF01026">
    <property type="entry name" value="TatD_DNase"/>
    <property type="match status" value="1"/>
</dbReference>
<dbReference type="InterPro" id="IPR001130">
    <property type="entry name" value="TatD-like"/>
</dbReference>
<proteinExistence type="predicted"/>
<dbReference type="GO" id="GO:0016788">
    <property type="term" value="F:hydrolase activity, acting on ester bonds"/>
    <property type="evidence" value="ECO:0007669"/>
    <property type="project" value="InterPro"/>
</dbReference>
<sequence length="74" mass="8419">MLTSNTGQKLISEIPLDKVLTETDSPYTMIGNRRTRPNDVKVVIDYLAKSNGLSVEFVENKIYSNFKSIINKIR</sequence>
<evidence type="ECO:0008006" key="2">
    <source>
        <dbReference type="Google" id="ProtNLM"/>
    </source>
</evidence>
<name>A0A645G9D6_9ZZZZ</name>
<accession>A0A645G9D6</accession>
<protein>
    <recommendedName>
        <fullName evidence="2">D-aminoacyl-tRNA deacylase</fullName>
    </recommendedName>
</protein>